<dbReference type="InterPro" id="IPR043128">
    <property type="entry name" value="Rev_trsase/Diguanyl_cyclase"/>
</dbReference>
<dbReference type="SUPFAM" id="SSF55073">
    <property type="entry name" value="Nucleotide cyclase"/>
    <property type="match status" value="1"/>
</dbReference>
<dbReference type="Pfam" id="PF00990">
    <property type="entry name" value="GGDEF"/>
    <property type="match status" value="1"/>
</dbReference>
<dbReference type="InterPro" id="IPR000160">
    <property type="entry name" value="GGDEF_dom"/>
</dbReference>
<dbReference type="STRING" id="349163.Acry_2890"/>
<protein>
    <submittedName>
        <fullName evidence="3">Diguanylate cyclase/phosphodiesterase</fullName>
    </submittedName>
</protein>
<dbReference type="SMART" id="SM00052">
    <property type="entry name" value="EAL"/>
    <property type="match status" value="1"/>
</dbReference>
<keyword evidence="4" id="KW-1185">Reference proteome</keyword>
<dbReference type="CDD" id="cd14759">
    <property type="entry name" value="GS_GGDEF_2"/>
    <property type="match status" value="1"/>
</dbReference>
<evidence type="ECO:0000313" key="4">
    <source>
        <dbReference type="Proteomes" id="UP000000245"/>
    </source>
</evidence>
<dbReference type="InterPro" id="IPR001633">
    <property type="entry name" value="EAL_dom"/>
</dbReference>
<evidence type="ECO:0000313" key="3">
    <source>
        <dbReference type="EMBL" id="ABQ32080.1"/>
    </source>
</evidence>
<evidence type="ECO:0000259" key="2">
    <source>
        <dbReference type="PROSITE" id="PS50887"/>
    </source>
</evidence>
<accession>A5G2J8</accession>
<gene>
    <name evidence="3" type="ordered locus">Acry_2890</name>
</gene>
<dbReference type="eggNOG" id="COG2203">
    <property type="taxonomic scope" value="Bacteria"/>
</dbReference>
<dbReference type="NCBIfam" id="TIGR00254">
    <property type="entry name" value="GGDEF"/>
    <property type="match status" value="1"/>
</dbReference>
<dbReference type="PROSITE" id="PS50883">
    <property type="entry name" value="EAL"/>
    <property type="match status" value="1"/>
</dbReference>
<dbReference type="PROSITE" id="PS50887">
    <property type="entry name" value="GGDEF"/>
    <property type="match status" value="1"/>
</dbReference>
<dbReference type="InterPro" id="IPR035919">
    <property type="entry name" value="EAL_sf"/>
</dbReference>
<dbReference type="KEGG" id="acr:Acry_2890"/>
<dbReference type="AlphaFoldDB" id="A5G2J8"/>
<dbReference type="PANTHER" id="PTHR33121:SF79">
    <property type="entry name" value="CYCLIC DI-GMP PHOSPHODIESTERASE PDED-RELATED"/>
    <property type="match status" value="1"/>
</dbReference>
<dbReference type="GO" id="GO:0020037">
    <property type="term" value="F:heme binding"/>
    <property type="evidence" value="ECO:0007669"/>
    <property type="project" value="InterPro"/>
</dbReference>
<dbReference type="Proteomes" id="UP000000245">
    <property type="component" value="Chromosome"/>
</dbReference>
<dbReference type="RefSeq" id="WP_012040389.1">
    <property type="nucleotide sequence ID" value="NC_009484.1"/>
</dbReference>
<reference evidence="3 4" key="1">
    <citation type="submission" date="2007-05" db="EMBL/GenBank/DDBJ databases">
        <title>Complete sequence of chromosome of Acidiphilium cryptum JF-5.</title>
        <authorList>
            <consortium name="US DOE Joint Genome Institute"/>
            <person name="Copeland A."/>
            <person name="Lucas S."/>
            <person name="Lapidus A."/>
            <person name="Barry K."/>
            <person name="Detter J.C."/>
            <person name="Glavina del Rio T."/>
            <person name="Hammon N."/>
            <person name="Israni S."/>
            <person name="Dalin E."/>
            <person name="Tice H."/>
            <person name="Pitluck S."/>
            <person name="Sims D."/>
            <person name="Brettin T."/>
            <person name="Bruce D."/>
            <person name="Han C."/>
            <person name="Schmutz J."/>
            <person name="Larimer F."/>
            <person name="Land M."/>
            <person name="Hauser L."/>
            <person name="Kyrpides N."/>
            <person name="Kim E."/>
            <person name="Magnuson T."/>
            <person name="Richardson P."/>
        </authorList>
    </citation>
    <scope>NUCLEOTIDE SEQUENCE [LARGE SCALE GENOMIC DNA]</scope>
    <source>
        <strain evidence="3 4">JF-5</strain>
    </source>
</reference>
<dbReference type="Gene3D" id="3.30.70.270">
    <property type="match status" value="1"/>
</dbReference>
<dbReference type="InterPro" id="IPR050706">
    <property type="entry name" value="Cyclic-di-GMP_PDE-like"/>
</dbReference>
<dbReference type="Gene3D" id="3.20.20.450">
    <property type="entry name" value="EAL domain"/>
    <property type="match status" value="1"/>
</dbReference>
<dbReference type="HOGENOM" id="CLU_287812_0_0_5"/>
<dbReference type="eggNOG" id="COG2200">
    <property type="taxonomic scope" value="Bacteria"/>
</dbReference>
<dbReference type="GO" id="GO:0019825">
    <property type="term" value="F:oxygen binding"/>
    <property type="evidence" value="ECO:0007669"/>
    <property type="project" value="InterPro"/>
</dbReference>
<name>A5G2J8_ACICJ</name>
<dbReference type="CDD" id="cd01949">
    <property type="entry name" value="GGDEF"/>
    <property type="match status" value="1"/>
</dbReference>
<dbReference type="Gene3D" id="1.10.490.10">
    <property type="entry name" value="Globins"/>
    <property type="match status" value="1"/>
</dbReference>
<dbReference type="Pfam" id="PF00563">
    <property type="entry name" value="EAL"/>
    <property type="match status" value="1"/>
</dbReference>
<dbReference type="PANTHER" id="PTHR33121">
    <property type="entry name" value="CYCLIC DI-GMP PHOSPHODIESTERASE PDEF"/>
    <property type="match status" value="1"/>
</dbReference>
<proteinExistence type="predicted"/>
<dbReference type="eggNOG" id="COG2199">
    <property type="taxonomic scope" value="Bacteria"/>
</dbReference>
<dbReference type="GO" id="GO:0071111">
    <property type="term" value="F:cyclic-guanylate-specific phosphodiesterase activity"/>
    <property type="evidence" value="ECO:0007669"/>
    <property type="project" value="InterPro"/>
</dbReference>
<feature type="domain" description="GGDEF" evidence="2">
    <location>
        <begin position="341"/>
        <end position="477"/>
    </location>
</feature>
<sequence>MRTNKAAWSRGAVGFLWIAVALVVLICGAFERFEFEDVANGIRAQAKTVATEYAGTIARRLFNQFTELEFIAISLLAPQPDGTISPSPRTMHALFRFMALHPSLYAFNVQSPDGNRIIWSTIRQPKRPITMASGFTPLPAHAGYLLGRPRFASRVHSYAITMRYRASGPDGRTRYFVGTPYRLDRLFAFPNRLRTPLALSVIDLRNHRELATWRSGRLDFSDFNKRDTGIAGKAGGRPLVRGRAGIVPVPGLPLEIAAGWPRNVVFDDWVRTGRLRWAVEALFVGVMALLVLLVDRGRRREQRAAEAIERVRTTDEATGLSTRAMFEERIPGLCDALGPGRQLAVIVIDIEGFTEINARHGRKAGGRILRALAERLRALPDARLLARVGADSFAFVHVGILEREIHARIDAALAVVETPFDISAGVAETLKLSLGSALYPADTGSAAALLGRAEVSIFGQIQRQYGIRRRDLDPYSPEYHAMLGWGWRFLNHLIPDLAAGVFDDFAADARNVPIIQSLGTERARRLENGLRRHVAMLLDPELTRERHRDEALRVGRMHVALGIDISALTSATSGLYQRIAVLSQQIPGRVSQRQIYLDIILQRCEFDMETQQDAAARLRHEIHRTLGALALETRGQTRGVDVCDSIIGAMETWPFVAFSAIYTEGVDGLLVIEAESAAHRATMKRQPRLRLDGRSLKELDGHPIAEAWLSGEPVHGAAEEFLGARDTDANDRPLAEAGIQSAAALPITETGGRVRAILVLYGRIANQFSAPVLRDSLEALGLIAARGIEQARDESLALLPAADRQRWRSRLFDGGLQMFMQPIVDLRTGRVVKVEALARLELPGGQLISPGQFLPILSQQDLDRLFIEGMHMAMKAVREYRSLGIVVDLSVNLPPTSLRNPDCSGWIRAALETHDFDPKDLTLELLEDQEIGGGDAGLRAIEALHRAGVQLALDDLGAGYGSLMRLRNLPFDMVKIDQGLVRGISENDHRSMKLVEALVELARRLDIPVTVEGLETSALIDMARRFGAEFGQGYGIARPMRAEEMPGWIAGFRLPAESRPAAPSYVALY</sequence>
<organism evidence="3 4">
    <name type="scientific">Acidiphilium cryptum (strain JF-5)</name>
    <dbReference type="NCBI Taxonomy" id="349163"/>
    <lineage>
        <taxon>Bacteria</taxon>
        <taxon>Pseudomonadati</taxon>
        <taxon>Pseudomonadota</taxon>
        <taxon>Alphaproteobacteria</taxon>
        <taxon>Acetobacterales</taxon>
        <taxon>Acidocellaceae</taxon>
        <taxon>Acidiphilium</taxon>
    </lineage>
</organism>
<dbReference type="CDD" id="cd01948">
    <property type="entry name" value="EAL"/>
    <property type="match status" value="1"/>
</dbReference>
<dbReference type="SMART" id="SM00267">
    <property type="entry name" value="GGDEF"/>
    <property type="match status" value="1"/>
</dbReference>
<dbReference type="InterPro" id="IPR029787">
    <property type="entry name" value="Nucleotide_cyclase"/>
</dbReference>
<dbReference type="EMBL" id="CP000697">
    <property type="protein sequence ID" value="ABQ32080.1"/>
    <property type="molecule type" value="Genomic_DNA"/>
</dbReference>
<dbReference type="SUPFAM" id="SSF55781">
    <property type="entry name" value="GAF domain-like"/>
    <property type="match status" value="1"/>
</dbReference>
<feature type="domain" description="EAL" evidence="1">
    <location>
        <begin position="800"/>
        <end position="1053"/>
    </location>
</feature>
<dbReference type="SUPFAM" id="SSF141868">
    <property type="entry name" value="EAL domain-like"/>
    <property type="match status" value="1"/>
</dbReference>
<evidence type="ECO:0000259" key="1">
    <source>
        <dbReference type="PROSITE" id="PS50883"/>
    </source>
</evidence>
<dbReference type="InterPro" id="IPR012292">
    <property type="entry name" value="Globin/Proto"/>
</dbReference>